<name>A0A091IKB8_EGRGA</name>
<evidence type="ECO:0000313" key="2">
    <source>
        <dbReference type="Proteomes" id="UP000053119"/>
    </source>
</evidence>
<proteinExistence type="predicted"/>
<dbReference type="EMBL" id="KK500581">
    <property type="protein sequence ID" value="KFP09144.1"/>
    <property type="molecule type" value="Genomic_DNA"/>
</dbReference>
<dbReference type="AlphaFoldDB" id="A0A091IKB8"/>
<gene>
    <name evidence="1" type="ORF">Z169_06155</name>
</gene>
<keyword evidence="2" id="KW-1185">Reference proteome</keyword>
<dbReference type="Proteomes" id="UP000053119">
    <property type="component" value="Unassembled WGS sequence"/>
</dbReference>
<evidence type="ECO:0008006" key="3">
    <source>
        <dbReference type="Google" id="ProtNLM"/>
    </source>
</evidence>
<protein>
    <recommendedName>
        <fullName evidence="3">Nidogen G2 beta-barrel domain-containing protein</fullName>
    </recommendedName>
</protein>
<evidence type="ECO:0000313" key="1">
    <source>
        <dbReference type="EMBL" id="KFP09144.1"/>
    </source>
</evidence>
<feature type="non-terminal residue" evidence="1">
    <location>
        <position position="55"/>
    </location>
</feature>
<reference evidence="1 2" key="1">
    <citation type="submission" date="2014-04" db="EMBL/GenBank/DDBJ databases">
        <title>Genome evolution of avian class.</title>
        <authorList>
            <person name="Zhang G."/>
            <person name="Li C."/>
        </authorList>
    </citation>
    <scope>NUCLEOTIDE SEQUENCE [LARGE SCALE GENOMIC DNA]</scope>
    <source>
        <strain evidence="1">BGI_Z169</strain>
    </source>
</reference>
<accession>A0A091IKB8</accession>
<sequence length="55" mass="6389">NGLKLKEGRFRLDLRKKFFTLRVVRHQNRLPREAVDAPSLEVFKARLDGALSILV</sequence>
<organism evidence="1 2">
    <name type="scientific">Egretta garzetta</name>
    <name type="common">Little egret</name>
    <dbReference type="NCBI Taxonomy" id="188379"/>
    <lineage>
        <taxon>Eukaryota</taxon>
        <taxon>Metazoa</taxon>
        <taxon>Chordata</taxon>
        <taxon>Craniata</taxon>
        <taxon>Vertebrata</taxon>
        <taxon>Euteleostomi</taxon>
        <taxon>Archelosauria</taxon>
        <taxon>Archosauria</taxon>
        <taxon>Dinosauria</taxon>
        <taxon>Saurischia</taxon>
        <taxon>Theropoda</taxon>
        <taxon>Coelurosauria</taxon>
        <taxon>Aves</taxon>
        <taxon>Neognathae</taxon>
        <taxon>Neoaves</taxon>
        <taxon>Aequornithes</taxon>
        <taxon>Pelecaniformes</taxon>
        <taxon>Ardeidae</taxon>
        <taxon>Egretta</taxon>
    </lineage>
</organism>
<feature type="non-terminal residue" evidence="1">
    <location>
        <position position="1"/>
    </location>
</feature>